<evidence type="ECO:0000313" key="2">
    <source>
        <dbReference type="Proteomes" id="UP001165064"/>
    </source>
</evidence>
<comment type="caution">
    <text evidence="1">The sequence shown here is derived from an EMBL/GenBank/DDBJ whole genome shotgun (WGS) entry which is preliminary data.</text>
</comment>
<protein>
    <submittedName>
        <fullName evidence="1">Unnamed protein product</fullName>
    </submittedName>
</protein>
<dbReference type="Proteomes" id="UP001165064">
    <property type="component" value="Unassembled WGS sequence"/>
</dbReference>
<dbReference type="EMBL" id="BSXS01002770">
    <property type="protein sequence ID" value="GME79823.1"/>
    <property type="molecule type" value="Genomic_DNA"/>
</dbReference>
<organism evidence="1 2">
    <name type="scientific">Ambrosiozyma monospora</name>
    <name type="common">Yeast</name>
    <name type="synonym">Endomycopsis monosporus</name>
    <dbReference type="NCBI Taxonomy" id="43982"/>
    <lineage>
        <taxon>Eukaryota</taxon>
        <taxon>Fungi</taxon>
        <taxon>Dikarya</taxon>
        <taxon>Ascomycota</taxon>
        <taxon>Saccharomycotina</taxon>
        <taxon>Pichiomycetes</taxon>
        <taxon>Pichiales</taxon>
        <taxon>Pichiaceae</taxon>
        <taxon>Ambrosiozyma</taxon>
    </lineage>
</organism>
<name>A0ACB5T2C2_AMBMO</name>
<evidence type="ECO:0000313" key="1">
    <source>
        <dbReference type="EMBL" id="GME79823.1"/>
    </source>
</evidence>
<sequence>MTRIKETVGKDRISKINDFKILAQHGIVEYLKMLADKDDSGKYKVEPFNFQVGNQERHSVCHISKSLVKAMIKEGVIYLDFTFKPIATKGIAMGNIGFVNRNRVYVPCSILSEGGEGTNNVCKLLHLLEDCAQEIAPELSLTNIKNIIIDQSSGEISEITKFFLDRFGLVDNSKVERKLFIEENIDNNKEIIETYFGVINYSSDPNLEKLQKKALLTYISPELFPTSSKILLCTWHKSVVIGKRFGVDTVDKLQYSGTSGLGNVEAIRGDVFYNSTTESSSTGGDDDLEEEQVDRGSVDAVDETNSTIIEKRSNSNDDRAADEDRQDAENAAPEEYVLPEGEESDSTRIQVVTLLRRVMYGNAKRALVSFKNLIEDIPSIKPGKNSKNDSIRPNKCLETLIGYFLNHDQWCLRFREGKALERPSSQAIEVFHNMVKNPKNGMGGRTTLSVFLWLCTLRRIVKKFSWDWDSDHRYKSTVRIDFMLGNLNILENKEAYDEIAGNIQRASKLGRDSFKRKKRAHELSTDLFKCTLEDGFCPYKESHGEGVPCLHVLAAIVDVLKKKENTKLTDIEERALFHYKSKLKVKYPNLFNDVEDLPPDSISSTFDSGEVSQGSGMVPRLEAGQAVQSTIVQGQEQVQQGQQQQQSHNPAQQIRELQNQFN</sequence>
<keyword evidence="2" id="KW-1185">Reference proteome</keyword>
<accession>A0ACB5T2C2</accession>
<gene>
    <name evidence="1" type="ORF">Amon02_000414600</name>
</gene>
<proteinExistence type="predicted"/>
<reference evidence="1" key="1">
    <citation type="submission" date="2023-04" db="EMBL/GenBank/DDBJ databases">
        <title>Ambrosiozyma monospora NBRC 10751.</title>
        <authorList>
            <person name="Ichikawa N."/>
            <person name="Sato H."/>
            <person name="Tonouchi N."/>
        </authorList>
    </citation>
    <scope>NUCLEOTIDE SEQUENCE</scope>
    <source>
        <strain evidence="1">NBRC 10751</strain>
    </source>
</reference>